<accession>A0ACC6T0N4</accession>
<dbReference type="EMBL" id="JAMYRI010000009">
    <property type="protein sequence ID" value="MER9285594.1"/>
    <property type="molecule type" value="Genomic_DNA"/>
</dbReference>
<reference evidence="1 2" key="1">
    <citation type="journal article" date="2024" name="Proc. Natl. Acad. Sci. U.S.A.">
        <title>The evolutionary genomics of adaptation to stress in wild rhizobium bacteria.</title>
        <authorList>
            <person name="Kehlet-Delgado H."/>
            <person name="Montoya A.P."/>
            <person name="Jensen K.T."/>
            <person name="Wendlandt C.E."/>
            <person name="Dexheimer C."/>
            <person name="Roberts M."/>
            <person name="Torres Martinez L."/>
            <person name="Friesen M.L."/>
            <person name="Griffitts J.S."/>
            <person name="Porter S.S."/>
        </authorList>
    </citation>
    <scope>NUCLEOTIDE SEQUENCE [LARGE SCALE GENOMIC DNA]</scope>
    <source>
        <strain evidence="1 2">M0468</strain>
    </source>
</reference>
<gene>
    <name evidence="1" type="ORF">NKI81_16725</name>
</gene>
<name>A0ACC6T0N4_9HYPH</name>
<protein>
    <submittedName>
        <fullName evidence="1">Uncharacterized protein</fullName>
    </submittedName>
</protein>
<keyword evidence="2" id="KW-1185">Reference proteome</keyword>
<dbReference type="Proteomes" id="UP001480082">
    <property type="component" value="Unassembled WGS sequence"/>
</dbReference>
<evidence type="ECO:0000313" key="2">
    <source>
        <dbReference type="Proteomes" id="UP001480082"/>
    </source>
</evidence>
<comment type="caution">
    <text evidence="1">The sequence shown here is derived from an EMBL/GenBank/DDBJ whole genome shotgun (WGS) entry which is preliminary data.</text>
</comment>
<organism evidence="1 2">
    <name type="scientific">Mesorhizobium australicum</name>
    <dbReference type="NCBI Taxonomy" id="536018"/>
    <lineage>
        <taxon>Bacteria</taxon>
        <taxon>Pseudomonadati</taxon>
        <taxon>Pseudomonadota</taxon>
        <taxon>Alphaproteobacteria</taxon>
        <taxon>Hyphomicrobiales</taxon>
        <taxon>Phyllobacteriaceae</taxon>
        <taxon>Mesorhizobium</taxon>
    </lineage>
</organism>
<evidence type="ECO:0000313" key="1">
    <source>
        <dbReference type="EMBL" id="MER9285594.1"/>
    </source>
</evidence>
<sequence length="57" mass="5746">MKMPVKADLANDNGKPEDHQAAATTALHKAVAGLDASAELLAAILAAPNPAKPTISN</sequence>
<proteinExistence type="predicted"/>